<evidence type="ECO:0000313" key="3">
    <source>
        <dbReference type="Proteomes" id="UP000094801"/>
    </source>
</evidence>
<dbReference type="GO" id="GO:0016020">
    <property type="term" value="C:membrane"/>
    <property type="evidence" value="ECO:0007669"/>
    <property type="project" value="InterPro"/>
</dbReference>
<name>A0A1E4SY33_9ASCO</name>
<organism evidence="2 3">
    <name type="scientific">[Candida] arabinofermentans NRRL YB-2248</name>
    <dbReference type="NCBI Taxonomy" id="983967"/>
    <lineage>
        <taxon>Eukaryota</taxon>
        <taxon>Fungi</taxon>
        <taxon>Dikarya</taxon>
        <taxon>Ascomycota</taxon>
        <taxon>Saccharomycotina</taxon>
        <taxon>Pichiomycetes</taxon>
        <taxon>Pichiales</taxon>
        <taxon>Pichiaceae</taxon>
        <taxon>Ogataea</taxon>
        <taxon>Ogataea/Candida clade</taxon>
    </lineage>
</organism>
<dbReference type="EMBL" id="KV453857">
    <property type="protein sequence ID" value="ODV84408.1"/>
    <property type="molecule type" value="Genomic_DNA"/>
</dbReference>
<reference evidence="3" key="1">
    <citation type="submission" date="2016-04" db="EMBL/GenBank/DDBJ databases">
        <title>Comparative genomics of biotechnologically important yeasts.</title>
        <authorList>
            <consortium name="DOE Joint Genome Institute"/>
            <person name="Riley R."/>
            <person name="Haridas S."/>
            <person name="Wolfe K.H."/>
            <person name="Lopes M.R."/>
            <person name="Hittinger C.T."/>
            <person name="Goker M."/>
            <person name="Salamov A."/>
            <person name="Wisecaver J."/>
            <person name="Long T.M."/>
            <person name="Aerts A.L."/>
            <person name="Barry K."/>
            <person name="Choi C."/>
            <person name="Clum A."/>
            <person name="Coughlan A.Y."/>
            <person name="Deshpande S."/>
            <person name="Douglass A.P."/>
            <person name="Hanson S.J."/>
            <person name="Klenk H.-P."/>
            <person name="Labutti K."/>
            <person name="Lapidus A."/>
            <person name="Lindquist E."/>
            <person name="Lipzen A."/>
            <person name="Meier-Kolthoff J.P."/>
            <person name="Ohm R.A."/>
            <person name="Otillar R.P."/>
            <person name="Pangilinan J."/>
            <person name="Peng Y."/>
            <person name="Rokas A."/>
            <person name="Rosa C.A."/>
            <person name="Scheuner C."/>
            <person name="Sibirny A.A."/>
            <person name="Slot J.C."/>
            <person name="Stielow J.B."/>
            <person name="Sun H."/>
            <person name="Kurtzman C.P."/>
            <person name="Blackwell M."/>
            <person name="Grigoriev I.V."/>
            <person name="Jeffries T.W."/>
        </authorList>
    </citation>
    <scope>NUCLEOTIDE SEQUENCE [LARGE SCALE GENOMIC DNA]</scope>
    <source>
        <strain evidence="3">NRRL YB-2248</strain>
    </source>
</reference>
<evidence type="ECO:0000313" key="2">
    <source>
        <dbReference type="EMBL" id="ODV84408.1"/>
    </source>
</evidence>
<dbReference type="Pfam" id="PF12537">
    <property type="entry name" value="GPHR_N"/>
    <property type="match status" value="1"/>
</dbReference>
<keyword evidence="3" id="KW-1185">Reference proteome</keyword>
<dbReference type="AlphaFoldDB" id="A0A1E4SY33"/>
<dbReference type="OrthoDB" id="3991519at2759"/>
<feature type="non-terminal residue" evidence="2">
    <location>
        <position position="92"/>
    </location>
</feature>
<evidence type="ECO:0000259" key="1">
    <source>
        <dbReference type="Pfam" id="PF12537"/>
    </source>
</evidence>
<sequence>MGTISSLYYTFFKRFKKVKKSDIVKLIDTLKATDNLIDLRIQELQVNGGDSNDLKNELKALKQMKLDLIQDLSYLLNNYKMQLQSLRLIGKL</sequence>
<proteinExistence type="predicted"/>
<feature type="domain" description="Golgi pH regulator conserved" evidence="1">
    <location>
        <begin position="2"/>
        <end position="44"/>
    </location>
</feature>
<accession>A0A1E4SY33</accession>
<dbReference type="InterPro" id="IPR022535">
    <property type="entry name" value="Golgi_pH-regulator_cons_dom"/>
</dbReference>
<dbReference type="Proteomes" id="UP000094801">
    <property type="component" value="Unassembled WGS sequence"/>
</dbReference>
<protein>
    <recommendedName>
        <fullName evidence="1">Golgi pH regulator conserved domain-containing protein</fullName>
    </recommendedName>
</protein>
<gene>
    <name evidence="2" type="ORF">CANARDRAFT_29263</name>
</gene>